<gene>
    <name evidence="2" type="ORF">CW311_16865</name>
</gene>
<reference evidence="2 3" key="1">
    <citation type="submission" date="2017-12" db="EMBL/GenBank/DDBJ databases">
        <title>Draft Genome sequences of multiple microbial strains isolated from spacecraft associated surfaces.</title>
        <authorList>
            <person name="Seuylemezian A."/>
            <person name="Vaishampayan P."/>
            <person name="Venkateswaran K."/>
        </authorList>
    </citation>
    <scope>NUCLEOTIDE SEQUENCE [LARGE SCALE GENOMIC DNA]</scope>
    <source>
        <strain evidence="2 3">2P01AA</strain>
    </source>
</reference>
<dbReference type="SUPFAM" id="SSF51306">
    <property type="entry name" value="LexA/Signal peptidase"/>
    <property type="match status" value="1"/>
</dbReference>
<name>A0A2N0WBM9_9GAMM</name>
<evidence type="ECO:0000259" key="1">
    <source>
        <dbReference type="Pfam" id="PF00717"/>
    </source>
</evidence>
<dbReference type="AlphaFoldDB" id="A0A2N0WBM9"/>
<dbReference type="Proteomes" id="UP000233553">
    <property type="component" value="Unassembled WGS sequence"/>
</dbReference>
<protein>
    <submittedName>
        <fullName evidence="2">LexA family transcriptional regulator</fullName>
    </submittedName>
</protein>
<dbReference type="Gene3D" id="2.10.109.10">
    <property type="entry name" value="Umud Fragment, subunit A"/>
    <property type="match status" value="1"/>
</dbReference>
<organism evidence="2 3">
    <name type="scientific">Acinetobacter proteolyticus</name>
    <dbReference type="NCBI Taxonomy" id="1776741"/>
    <lineage>
        <taxon>Bacteria</taxon>
        <taxon>Pseudomonadati</taxon>
        <taxon>Pseudomonadota</taxon>
        <taxon>Gammaproteobacteria</taxon>
        <taxon>Moraxellales</taxon>
        <taxon>Moraxellaceae</taxon>
        <taxon>Acinetobacter</taxon>
    </lineage>
</organism>
<sequence length="208" mass="23221">MSKKLPIYFSEGAWTSLQTLMGQDGKPSPTINTLLEQISMQTDLIDKLGLTPILPKSKANIPMALERIPAGPAFATKDDLDTTVDLNEYLIHNPISSFMARVDSESMLGAGLEIDDPIIIDRSIEAAHQDIVVALIDNKDSTIKRLMITAKMSKNDIKEIFGDENYPLPKVWLKAENPAYEHIIPADNQTVVVWGVVTFNLKRMHYRS</sequence>
<dbReference type="InterPro" id="IPR039418">
    <property type="entry name" value="LexA-like"/>
</dbReference>
<comment type="caution">
    <text evidence="2">The sequence shown here is derived from an EMBL/GenBank/DDBJ whole genome shotgun (WGS) entry which is preliminary data.</text>
</comment>
<evidence type="ECO:0000313" key="2">
    <source>
        <dbReference type="EMBL" id="PKF31906.1"/>
    </source>
</evidence>
<feature type="domain" description="Peptidase S24/S26A/S26B/S26C" evidence="1">
    <location>
        <begin position="66"/>
        <end position="197"/>
    </location>
</feature>
<dbReference type="PANTHER" id="PTHR33516:SF2">
    <property type="entry name" value="LEXA REPRESSOR-RELATED"/>
    <property type="match status" value="1"/>
</dbReference>
<dbReference type="RefSeq" id="WP_101237231.1">
    <property type="nucleotide sequence ID" value="NZ_PISJ01000019.1"/>
</dbReference>
<evidence type="ECO:0000313" key="3">
    <source>
        <dbReference type="Proteomes" id="UP000233553"/>
    </source>
</evidence>
<dbReference type="InterPro" id="IPR036286">
    <property type="entry name" value="LexA/Signal_pep-like_sf"/>
</dbReference>
<dbReference type="InterPro" id="IPR050077">
    <property type="entry name" value="LexA_repressor"/>
</dbReference>
<dbReference type="EMBL" id="PISJ01000019">
    <property type="protein sequence ID" value="PKF31906.1"/>
    <property type="molecule type" value="Genomic_DNA"/>
</dbReference>
<dbReference type="PANTHER" id="PTHR33516">
    <property type="entry name" value="LEXA REPRESSOR"/>
    <property type="match status" value="1"/>
</dbReference>
<dbReference type="CDD" id="cd06529">
    <property type="entry name" value="S24_LexA-like"/>
    <property type="match status" value="1"/>
</dbReference>
<proteinExistence type="predicted"/>
<dbReference type="Pfam" id="PF00717">
    <property type="entry name" value="Peptidase_S24"/>
    <property type="match status" value="1"/>
</dbReference>
<dbReference type="InterPro" id="IPR015927">
    <property type="entry name" value="Peptidase_S24_S26A/B/C"/>
</dbReference>
<accession>A0A2N0WBM9</accession>